<sequence length="110" mass="11877">MDVDRVLLGVRTSQPAQNGRLGWTAGVVQPQRRSDLTEVTEPPATVKAAYTPSRVREPGLPEQGHDISTGERDSWSQGRQPGSSLGLIAGKGEEPLRYRSKAPSAEILSE</sequence>
<evidence type="ECO:0000256" key="1">
    <source>
        <dbReference type="SAM" id="MobiDB-lite"/>
    </source>
</evidence>
<accession>A0AAV7R2H1</accession>
<protein>
    <submittedName>
        <fullName evidence="2">Uncharacterized protein</fullName>
    </submittedName>
</protein>
<proteinExistence type="predicted"/>
<name>A0AAV7R2H1_PLEWA</name>
<feature type="region of interest" description="Disordered" evidence="1">
    <location>
        <begin position="51"/>
        <end position="110"/>
    </location>
</feature>
<dbReference type="Proteomes" id="UP001066276">
    <property type="component" value="Chromosome 6"/>
</dbReference>
<feature type="compositionally biased region" description="Basic and acidic residues" evidence="1">
    <location>
        <begin position="54"/>
        <end position="74"/>
    </location>
</feature>
<evidence type="ECO:0000313" key="3">
    <source>
        <dbReference type="Proteomes" id="UP001066276"/>
    </source>
</evidence>
<reference evidence="2" key="1">
    <citation type="journal article" date="2022" name="bioRxiv">
        <title>Sequencing and chromosome-scale assembly of the giantPleurodeles waltlgenome.</title>
        <authorList>
            <person name="Brown T."/>
            <person name="Elewa A."/>
            <person name="Iarovenko S."/>
            <person name="Subramanian E."/>
            <person name="Araus A.J."/>
            <person name="Petzold A."/>
            <person name="Susuki M."/>
            <person name="Suzuki K.-i.T."/>
            <person name="Hayashi T."/>
            <person name="Toyoda A."/>
            <person name="Oliveira C."/>
            <person name="Osipova E."/>
            <person name="Leigh N.D."/>
            <person name="Simon A."/>
            <person name="Yun M.H."/>
        </authorList>
    </citation>
    <scope>NUCLEOTIDE SEQUENCE</scope>
    <source>
        <strain evidence="2">20211129_DDA</strain>
        <tissue evidence="2">Liver</tissue>
    </source>
</reference>
<organism evidence="2 3">
    <name type="scientific">Pleurodeles waltl</name>
    <name type="common">Iberian ribbed newt</name>
    <dbReference type="NCBI Taxonomy" id="8319"/>
    <lineage>
        <taxon>Eukaryota</taxon>
        <taxon>Metazoa</taxon>
        <taxon>Chordata</taxon>
        <taxon>Craniata</taxon>
        <taxon>Vertebrata</taxon>
        <taxon>Euteleostomi</taxon>
        <taxon>Amphibia</taxon>
        <taxon>Batrachia</taxon>
        <taxon>Caudata</taxon>
        <taxon>Salamandroidea</taxon>
        <taxon>Salamandridae</taxon>
        <taxon>Pleurodelinae</taxon>
        <taxon>Pleurodeles</taxon>
    </lineage>
</organism>
<gene>
    <name evidence="2" type="ORF">NDU88_011716</name>
</gene>
<comment type="caution">
    <text evidence="2">The sequence shown here is derived from an EMBL/GenBank/DDBJ whole genome shotgun (WGS) entry which is preliminary data.</text>
</comment>
<keyword evidence="3" id="KW-1185">Reference proteome</keyword>
<evidence type="ECO:0000313" key="2">
    <source>
        <dbReference type="EMBL" id="KAJ1145429.1"/>
    </source>
</evidence>
<dbReference type="EMBL" id="JANPWB010000010">
    <property type="protein sequence ID" value="KAJ1145429.1"/>
    <property type="molecule type" value="Genomic_DNA"/>
</dbReference>
<dbReference type="AlphaFoldDB" id="A0AAV7R2H1"/>